<accession>A0A2B7Z0T6</accession>
<dbReference type="GO" id="GO:0032299">
    <property type="term" value="C:ribonuclease H2 complex"/>
    <property type="evidence" value="ECO:0007669"/>
    <property type="project" value="InterPro"/>
</dbReference>
<sequence length="187" mass="20972">MLALNPESSNSSQSSRLTPNILPCRIHHDGPVEAPKRYWDPVFDDGKSDLATSYFRGRKLRGRRVPIPQGYHGLIATPTNTPLPTHPSLSSQTPSSTTHQEQIYEQQDGEEEEEDVKEPPPSLVEKTGTFSEFMVWEHEDVPAADDPFVKGVSEWIQFAEAMHLDPADTHTPENLATKNGEKEKNDK</sequence>
<dbReference type="STRING" id="1447883.A0A2B7Z0T6"/>
<feature type="region of interest" description="Disordered" evidence="1">
    <location>
        <begin position="1"/>
        <end position="22"/>
    </location>
</feature>
<gene>
    <name evidence="2" type="ORF">AJ80_01430</name>
</gene>
<dbReference type="CDD" id="cd09271">
    <property type="entry name" value="RNase_H2-C"/>
    <property type="match status" value="1"/>
</dbReference>
<proteinExistence type="predicted"/>
<protein>
    <submittedName>
        <fullName evidence="2">Uncharacterized protein</fullName>
    </submittedName>
</protein>
<feature type="compositionally biased region" description="Low complexity" evidence="1">
    <location>
        <begin position="77"/>
        <end position="106"/>
    </location>
</feature>
<reference evidence="2 3" key="1">
    <citation type="submission" date="2017-10" db="EMBL/GenBank/DDBJ databases">
        <title>Comparative genomics in systemic dimorphic fungi from Ajellomycetaceae.</title>
        <authorList>
            <person name="Munoz J.F."/>
            <person name="Mcewen J.G."/>
            <person name="Clay O.K."/>
            <person name="Cuomo C.A."/>
        </authorList>
    </citation>
    <scope>NUCLEOTIDE SEQUENCE [LARGE SCALE GENOMIC DNA]</scope>
    <source>
        <strain evidence="2 3">UAMH7299</strain>
    </source>
</reference>
<evidence type="ECO:0000256" key="1">
    <source>
        <dbReference type="SAM" id="MobiDB-lite"/>
    </source>
</evidence>
<dbReference type="Gene3D" id="2.40.128.680">
    <property type="match status" value="1"/>
</dbReference>
<dbReference type="OrthoDB" id="6222486at2759"/>
<dbReference type="PANTHER" id="PTHR47204:SF1">
    <property type="entry name" value="RIBONUCLEASE H2 SUBUNIT C"/>
    <property type="match status" value="1"/>
</dbReference>
<dbReference type="PANTHER" id="PTHR47204">
    <property type="entry name" value="OS02G0168900 PROTEIN"/>
    <property type="match status" value="1"/>
</dbReference>
<feature type="region of interest" description="Disordered" evidence="1">
    <location>
        <begin position="69"/>
        <end position="130"/>
    </location>
</feature>
<organism evidence="2 3">
    <name type="scientific">Polytolypa hystricis (strain UAMH7299)</name>
    <dbReference type="NCBI Taxonomy" id="1447883"/>
    <lineage>
        <taxon>Eukaryota</taxon>
        <taxon>Fungi</taxon>
        <taxon>Dikarya</taxon>
        <taxon>Ascomycota</taxon>
        <taxon>Pezizomycotina</taxon>
        <taxon>Eurotiomycetes</taxon>
        <taxon>Eurotiomycetidae</taxon>
        <taxon>Onygenales</taxon>
        <taxon>Onygenales incertae sedis</taxon>
        <taxon>Polytolypa</taxon>
    </lineage>
</organism>
<dbReference type="GO" id="GO:0006401">
    <property type="term" value="P:RNA catabolic process"/>
    <property type="evidence" value="ECO:0007669"/>
    <property type="project" value="InterPro"/>
</dbReference>
<feature type="region of interest" description="Disordered" evidence="1">
    <location>
        <begin position="163"/>
        <end position="187"/>
    </location>
</feature>
<dbReference type="Proteomes" id="UP000224634">
    <property type="component" value="Unassembled WGS sequence"/>
</dbReference>
<evidence type="ECO:0000313" key="2">
    <source>
        <dbReference type="EMBL" id="PGH26849.1"/>
    </source>
</evidence>
<comment type="caution">
    <text evidence="2">The sequence shown here is derived from an EMBL/GenBank/DDBJ whole genome shotgun (WGS) entry which is preliminary data.</text>
</comment>
<keyword evidence="3" id="KW-1185">Reference proteome</keyword>
<dbReference type="Pfam" id="PF08615">
    <property type="entry name" value="RNase_H2_suC"/>
    <property type="match status" value="1"/>
</dbReference>
<dbReference type="InterPro" id="IPR013924">
    <property type="entry name" value="RNase_H2_suC"/>
</dbReference>
<evidence type="ECO:0000313" key="3">
    <source>
        <dbReference type="Proteomes" id="UP000224634"/>
    </source>
</evidence>
<dbReference type="EMBL" id="PDNA01000012">
    <property type="protein sequence ID" value="PGH26849.1"/>
    <property type="molecule type" value="Genomic_DNA"/>
</dbReference>
<name>A0A2B7Z0T6_POLH7</name>
<feature type="compositionally biased region" description="Acidic residues" evidence="1">
    <location>
        <begin position="107"/>
        <end position="116"/>
    </location>
</feature>
<dbReference type="AlphaFoldDB" id="A0A2B7Z0T6"/>